<reference evidence="2" key="1">
    <citation type="submission" date="2017-05" db="EMBL/GenBank/DDBJ databases">
        <authorList>
            <person name="Song R."/>
            <person name="Chenine A.L."/>
            <person name="Ruprecht R.M."/>
        </authorList>
    </citation>
    <scope>NUCLEOTIDE SEQUENCE</scope>
    <source>
        <strain evidence="2">Kingella_eburonensis</strain>
    </source>
</reference>
<evidence type="ECO:0000259" key="1">
    <source>
        <dbReference type="Pfam" id="PF13986"/>
    </source>
</evidence>
<dbReference type="EMBL" id="FXUV01000023">
    <property type="protein sequence ID" value="SMQ12494.1"/>
    <property type="molecule type" value="Genomic_DNA"/>
</dbReference>
<dbReference type="Proteomes" id="UP000215450">
    <property type="component" value="Unassembled WGS sequence"/>
</dbReference>
<reference evidence="4" key="2">
    <citation type="submission" date="2017-06" db="EMBL/GenBank/DDBJ databases">
        <authorList>
            <person name="Laurent S."/>
        </authorList>
    </citation>
    <scope>NUCLEOTIDE SEQUENCE [LARGE SCALE GENOMIC DNA]</scope>
</reference>
<evidence type="ECO:0000313" key="4">
    <source>
        <dbReference type="Proteomes" id="UP000215450"/>
    </source>
</evidence>
<protein>
    <recommendedName>
        <fullName evidence="1">DUF4224 domain-containing protein</fullName>
    </recommendedName>
</protein>
<gene>
    <name evidence="3" type="ORF">KEBURONENSIS_01350</name>
    <name evidence="2" type="ORF">KEBURONENSIS_01395</name>
</gene>
<sequence length="99" mass="10889">MIFNLPYQKAVQAALVGMKWAGSMMNSLFLNKDEMVVLTGKVRAKPQIRVLAELRIPFLVNAAGRPIMASAAVERVLGAVVVPTQSPESVRWKSYQTDS</sequence>
<name>A0A238TDY6_9NEIS</name>
<dbReference type="InterPro" id="IPR025319">
    <property type="entry name" value="DUF4224"/>
</dbReference>
<keyword evidence="4" id="KW-1185">Reference proteome</keyword>
<reference evidence="3" key="3">
    <citation type="submission" date="2017-06" db="EMBL/GenBank/DDBJ databases">
        <authorList>
            <person name="Kim H.J."/>
            <person name="Triplett B.A."/>
        </authorList>
    </citation>
    <scope>NUCLEOTIDE SEQUENCE [LARGE SCALE GENOMIC DNA]</scope>
    <source>
        <strain evidence="3">Kingella_eburonensis</strain>
    </source>
</reference>
<evidence type="ECO:0000313" key="2">
    <source>
        <dbReference type="EMBL" id="SMQ12494.1"/>
    </source>
</evidence>
<dbReference type="STRING" id="1522312.GCA_900177895_00808"/>
<evidence type="ECO:0000313" key="3">
    <source>
        <dbReference type="EMBL" id="SNB70558.1"/>
    </source>
</evidence>
<proteinExistence type="predicted"/>
<dbReference type="RefSeq" id="WP_019389343.1">
    <property type="nucleotide sequence ID" value="NZ_CP123447.1"/>
</dbReference>
<dbReference type="EMBL" id="FXUV02000026">
    <property type="protein sequence ID" value="SNB70558.1"/>
    <property type="molecule type" value="Genomic_DNA"/>
</dbReference>
<dbReference type="Pfam" id="PF13986">
    <property type="entry name" value="DUF4224"/>
    <property type="match status" value="1"/>
</dbReference>
<feature type="domain" description="DUF4224" evidence="1">
    <location>
        <begin position="29"/>
        <end position="67"/>
    </location>
</feature>
<organism evidence="3 4">
    <name type="scientific">Kingella negevensis</name>
    <dbReference type="NCBI Taxonomy" id="1522312"/>
    <lineage>
        <taxon>Bacteria</taxon>
        <taxon>Pseudomonadati</taxon>
        <taxon>Pseudomonadota</taxon>
        <taxon>Betaproteobacteria</taxon>
        <taxon>Neisseriales</taxon>
        <taxon>Neisseriaceae</taxon>
        <taxon>Kingella</taxon>
    </lineage>
</organism>
<dbReference type="AlphaFoldDB" id="A0A238TDY6"/>
<dbReference type="OrthoDB" id="8612748at2"/>
<accession>A0A238TDY6</accession>